<reference evidence="7 8" key="1">
    <citation type="submission" date="2020-04" db="EMBL/GenBank/DDBJ databases">
        <title>Flammeovirga sp. SR4, a novel species isolated from seawater.</title>
        <authorList>
            <person name="Wang X."/>
        </authorList>
    </citation>
    <scope>NUCLEOTIDE SEQUENCE [LARGE SCALE GENOMIC DNA]</scope>
    <source>
        <strain evidence="7 8">ATCC 23126</strain>
    </source>
</reference>
<dbReference type="Pfam" id="PF00005">
    <property type="entry name" value="ABC_tran"/>
    <property type="match status" value="1"/>
</dbReference>
<dbReference type="SMART" id="SM00382">
    <property type="entry name" value="AAA"/>
    <property type="match status" value="1"/>
</dbReference>
<dbReference type="SUPFAM" id="SSF52540">
    <property type="entry name" value="P-loop containing nucleoside triphosphate hydrolases"/>
    <property type="match status" value="1"/>
</dbReference>
<dbReference type="GO" id="GO:0015658">
    <property type="term" value="F:branched-chain amino acid transmembrane transporter activity"/>
    <property type="evidence" value="ECO:0007669"/>
    <property type="project" value="TreeGrafter"/>
</dbReference>
<dbReference type="CDD" id="cd03224">
    <property type="entry name" value="ABC_TM1139_LivF_branched"/>
    <property type="match status" value="1"/>
</dbReference>
<evidence type="ECO:0000256" key="4">
    <source>
        <dbReference type="ARBA" id="ARBA00022840"/>
    </source>
</evidence>
<dbReference type="InterPro" id="IPR052156">
    <property type="entry name" value="BCAA_Transport_ATP-bd_LivF"/>
</dbReference>
<name>A0A7X9RYG6_9BACT</name>
<dbReference type="GO" id="GO:0005524">
    <property type="term" value="F:ATP binding"/>
    <property type="evidence" value="ECO:0007669"/>
    <property type="project" value="UniProtKB-KW"/>
</dbReference>
<accession>A0A7X9RYG6</accession>
<feature type="domain" description="ABC transporter" evidence="6">
    <location>
        <begin position="21"/>
        <end position="249"/>
    </location>
</feature>
<dbReference type="NCBIfam" id="TIGR03410">
    <property type="entry name" value="urea_trans_UrtE"/>
    <property type="match status" value="1"/>
</dbReference>
<comment type="similarity">
    <text evidence="1">Belongs to the ABC transporter superfamily.</text>
</comment>
<evidence type="ECO:0000256" key="5">
    <source>
        <dbReference type="ARBA" id="ARBA00022970"/>
    </source>
</evidence>
<keyword evidence="8" id="KW-1185">Reference proteome</keyword>
<evidence type="ECO:0000256" key="1">
    <source>
        <dbReference type="ARBA" id="ARBA00005417"/>
    </source>
</evidence>
<sequence length="251" mass="27859">MELVATENKITSYWNKLETHLKVSALETSYGESQVLWGTELEAKKGKVTTIMGRNGVGKTTTLKTIMGLLNVQSGAIEFEGKDISKLPSHKRAKAGIGYVPQGREIIPKLTVYENLLIGLDACTDRKAKIPEDEIYELFPILKDFRNRPGGNLSGGQQQQLAIARALCGRPSMLLLDEPTEGIQPSITQDIGDILKKLALEKGISVVLVEQKLDFALRISDYFYIMDRGKVIEQMEASTIDADRIRQHLSV</sequence>
<dbReference type="Proteomes" id="UP000576082">
    <property type="component" value="Unassembled WGS sequence"/>
</dbReference>
<keyword evidence="3" id="KW-0547">Nucleotide-binding</keyword>
<evidence type="ECO:0000256" key="3">
    <source>
        <dbReference type="ARBA" id="ARBA00022741"/>
    </source>
</evidence>
<comment type="caution">
    <text evidence="7">The sequence shown here is derived from an EMBL/GenBank/DDBJ whole genome shotgun (WGS) entry which is preliminary data.</text>
</comment>
<dbReference type="RefSeq" id="WP_169659223.1">
    <property type="nucleotide sequence ID" value="NZ_JABANE010000082.1"/>
</dbReference>
<dbReference type="PANTHER" id="PTHR43820:SF5">
    <property type="entry name" value="HIGH-AFFINITY BRANCHED-CHAIN AMINO ACID TRANSPORT ATP-BINDING PROTEIN"/>
    <property type="match status" value="1"/>
</dbReference>
<protein>
    <submittedName>
        <fullName evidence="7">Urea ABC transporter ATP-binding subunit UrtE</fullName>
    </submittedName>
</protein>
<dbReference type="AlphaFoldDB" id="A0A7X9RYG6"/>
<keyword evidence="2" id="KW-0813">Transport</keyword>
<dbReference type="InterPro" id="IPR027417">
    <property type="entry name" value="P-loop_NTPase"/>
</dbReference>
<dbReference type="InterPro" id="IPR017780">
    <property type="entry name" value="ABC_transptr_urea_ATP-bd_UrtE"/>
</dbReference>
<dbReference type="GO" id="GO:0016887">
    <property type="term" value="F:ATP hydrolysis activity"/>
    <property type="evidence" value="ECO:0007669"/>
    <property type="project" value="InterPro"/>
</dbReference>
<dbReference type="GO" id="GO:0015807">
    <property type="term" value="P:L-amino acid transport"/>
    <property type="evidence" value="ECO:0007669"/>
    <property type="project" value="TreeGrafter"/>
</dbReference>
<gene>
    <name evidence="7" type="primary">urtE</name>
    <name evidence="7" type="ORF">HHU12_23730</name>
</gene>
<dbReference type="EMBL" id="JABANE010000082">
    <property type="protein sequence ID" value="NME70999.1"/>
    <property type="molecule type" value="Genomic_DNA"/>
</dbReference>
<keyword evidence="4 7" id="KW-0067">ATP-binding</keyword>
<organism evidence="7 8">
    <name type="scientific">Flammeovirga aprica JL-4</name>
    <dbReference type="NCBI Taxonomy" id="694437"/>
    <lineage>
        <taxon>Bacteria</taxon>
        <taxon>Pseudomonadati</taxon>
        <taxon>Bacteroidota</taxon>
        <taxon>Cytophagia</taxon>
        <taxon>Cytophagales</taxon>
        <taxon>Flammeovirgaceae</taxon>
        <taxon>Flammeovirga</taxon>
    </lineage>
</organism>
<dbReference type="PANTHER" id="PTHR43820">
    <property type="entry name" value="HIGH-AFFINITY BRANCHED-CHAIN AMINO ACID TRANSPORT ATP-BINDING PROTEIN LIVF"/>
    <property type="match status" value="1"/>
</dbReference>
<dbReference type="Gene3D" id="3.40.50.300">
    <property type="entry name" value="P-loop containing nucleotide triphosphate hydrolases"/>
    <property type="match status" value="1"/>
</dbReference>
<proteinExistence type="inferred from homology"/>
<evidence type="ECO:0000256" key="2">
    <source>
        <dbReference type="ARBA" id="ARBA00022448"/>
    </source>
</evidence>
<evidence type="ECO:0000313" key="8">
    <source>
        <dbReference type="Proteomes" id="UP000576082"/>
    </source>
</evidence>
<keyword evidence="5" id="KW-0029">Amino-acid transport</keyword>
<dbReference type="InterPro" id="IPR003593">
    <property type="entry name" value="AAA+_ATPase"/>
</dbReference>
<evidence type="ECO:0000259" key="6">
    <source>
        <dbReference type="PROSITE" id="PS50893"/>
    </source>
</evidence>
<evidence type="ECO:0000313" key="7">
    <source>
        <dbReference type="EMBL" id="NME70999.1"/>
    </source>
</evidence>
<dbReference type="InterPro" id="IPR003439">
    <property type="entry name" value="ABC_transporter-like_ATP-bd"/>
</dbReference>
<dbReference type="PROSITE" id="PS50893">
    <property type="entry name" value="ABC_TRANSPORTER_2"/>
    <property type="match status" value="1"/>
</dbReference>